<dbReference type="VEuPathDB" id="FungiDB:ASPNIDRAFT2_1176188"/>
<gene>
    <name evidence="2" type="ORF">CAN33_0054860</name>
    <name evidence="3" type="ORF">CAN33_0055050</name>
</gene>
<reference evidence="3" key="2">
    <citation type="submission" date="2019-02" db="EMBL/GenBank/DDBJ databases">
        <title>FDA dAtabase for Regulatory Grade micrObial Sequences (FDA-ARGOS): Supporting development and validation of Infectious Disease Dx tests.</title>
        <authorList>
            <person name="Kerrigan L."/>
            <person name="Tallon L.J."/>
            <person name="Sadzewicz L."/>
            <person name="Sengamalay N."/>
            <person name="Ott S."/>
            <person name="Godinez A."/>
            <person name="Nagaraj S."/>
            <person name="Vavikolanu K."/>
            <person name="Vyas G."/>
            <person name="Nadendla S."/>
            <person name="Aluvathingal J."/>
            <person name="Sichtig H."/>
        </authorList>
    </citation>
    <scope>NUCLEOTIDE SEQUENCE</scope>
    <source>
        <strain evidence="3">FDAARGOS_311</strain>
    </source>
</reference>
<evidence type="ECO:0000313" key="4">
    <source>
        <dbReference type="Proteomes" id="UP000197666"/>
    </source>
</evidence>
<feature type="compositionally biased region" description="Polar residues" evidence="1">
    <location>
        <begin position="73"/>
        <end position="85"/>
    </location>
</feature>
<dbReference type="Proteomes" id="UP000197666">
    <property type="component" value="Unassembled WGS sequence"/>
</dbReference>
<dbReference type="EMBL" id="NKJJ02000008">
    <property type="protein sequence ID" value="TPR10154.1"/>
    <property type="molecule type" value="Genomic_DNA"/>
</dbReference>
<proteinExistence type="predicted"/>
<feature type="region of interest" description="Disordered" evidence="1">
    <location>
        <begin position="72"/>
        <end position="136"/>
    </location>
</feature>
<evidence type="ECO:0000313" key="2">
    <source>
        <dbReference type="EMBL" id="TPR10116.1"/>
    </source>
</evidence>
<evidence type="ECO:0000256" key="1">
    <source>
        <dbReference type="SAM" id="MobiDB-lite"/>
    </source>
</evidence>
<evidence type="ECO:0000313" key="3">
    <source>
        <dbReference type="EMBL" id="TPR10154.1"/>
    </source>
</evidence>
<accession>A0A505IET0</accession>
<comment type="caution">
    <text evidence="3">The sequence shown here is derived from an EMBL/GenBank/DDBJ whole genome shotgun (WGS) entry which is preliminary data.</text>
</comment>
<dbReference type="AlphaFoldDB" id="A0A505IET0"/>
<reference evidence="4" key="1">
    <citation type="submission" date="2018-10" db="EMBL/GenBank/DDBJ databases">
        <title>FDA dAtabase for Regulatory Grade micrObial Sequences (FDA-ARGOS): Supporting development and validation of Infectious Disease Dx tests.</title>
        <authorList>
            <person name="Kerrigan L."/>
            <person name="Tallon L."/>
            <person name="Sadzewicz L."/>
            <person name="Sengamalay N."/>
            <person name="Ott S."/>
            <person name="Godinez A."/>
            <person name="Nagaraj S."/>
            <person name="Vavikolanu K."/>
            <person name="Nadendla S."/>
            <person name="George J."/>
            <person name="Sichtig H."/>
        </authorList>
    </citation>
    <scope>NUCLEOTIDE SEQUENCE [LARGE SCALE GENOMIC DNA]</scope>
    <source>
        <strain evidence="4">FDAARGOS_311</strain>
    </source>
</reference>
<sequence>MKRSNPSKKKVRWKYWELQQLQSWDQSQEQNGMSWRHRARSWKVESGSRRTISAIQSQMYRLRHDKLPECMVSPTTVERTATSTARPREDAPDRQPVQKHTEPLERPSGQHHTIINTPPAAEGSPTTPGAVSSMCSSTSSQECIDKRLRLIEERFESCIHFVKTYWEPRMTANPIVLSLDGCAERKTSFRADAAGDKTQYRGFS</sequence>
<organism evidence="3 4">
    <name type="scientific">Aspergillus niger</name>
    <dbReference type="NCBI Taxonomy" id="5061"/>
    <lineage>
        <taxon>Eukaryota</taxon>
        <taxon>Fungi</taxon>
        <taxon>Dikarya</taxon>
        <taxon>Ascomycota</taxon>
        <taxon>Pezizomycotina</taxon>
        <taxon>Eurotiomycetes</taxon>
        <taxon>Eurotiomycetidae</taxon>
        <taxon>Eurotiales</taxon>
        <taxon>Aspergillaceae</taxon>
        <taxon>Aspergillus</taxon>
        <taxon>Aspergillus subgen. Circumdati</taxon>
    </lineage>
</organism>
<name>A0A505IET0_ASPNG</name>
<protein>
    <submittedName>
        <fullName evidence="3">NmrA-like family protein</fullName>
    </submittedName>
</protein>
<dbReference type="EMBL" id="NKJJ02000008">
    <property type="protein sequence ID" value="TPR10116.1"/>
    <property type="molecule type" value="Genomic_DNA"/>
</dbReference>